<dbReference type="InterPro" id="IPR050392">
    <property type="entry name" value="Collagen/C1q_domain"/>
</dbReference>
<evidence type="ECO:0000256" key="7">
    <source>
        <dbReference type="SAM" id="MobiDB-lite"/>
    </source>
</evidence>
<keyword evidence="2" id="KW-0964">Secreted</keyword>
<dbReference type="GO" id="GO:0030948">
    <property type="term" value="P:negative regulation of vascular endothelial growth factor receptor signaling pathway"/>
    <property type="evidence" value="ECO:0007669"/>
    <property type="project" value="TreeGrafter"/>
</dbReference>
<dbReference type="InterPro" id="IPR008983">
    <property type="entry name" value="Tumour_necrosis_fac-like_dom"/>
</dbReference>
<dbReference type="AlphaFoldDB" id="A0A2D4J7R9"/>
<evidence type="ECO:0000256" key="4">
    <source>
        <dbReference type="ARBA" id="ARBA00023054"/>
    </source>
</evidence>
<evidence type="ECO:0000313" key="11">
    <source>
        <dbReference type="EMBL" id="LAA92444.1"/>
    </source>
</evidence>
<feature type="coiled-coil region" evidence="6">
    <location>
        <begin position="361"/>
        <end position="482"/>
    </location>
</feature>
<evidence type="ECO:0008006" key="12">
    <source>
        <dbReference type="Google" id="ProtNLM"/>
    </source>
</evidence>
<feature type="region of interest" description="Disordered" evidence="7">
    <location>
        <begin position="19"/>
        <end position="48"/>
    </location>
</feature>
<keyword evidence="5" id="KW-1015">Disulfide bond</keyword>
<evidence type="ECO:0000256" key="2">
    <source>
        <dbReference type="ARBA" id="ARBA00022525"/>
    </source>
</evidence>
<feature type="region of interest" description="Disordered" evidence="7">
    <location>
        <begin position="659"/>
        <end position="681"/>
    </location>
</feature>
<feature type="domain" description="EMI" evidence="10">
    <location>
        <begin position="77"/>
        <end position="153"/>
    </location>
</feature>
<dbReference type="PANTHER" id="PTHR15427">
    <property type="entry name" value="EMILIN ELASTIN MICROFIBRIL INTERFACE-LOCATED PROTEIN ELASTIN MICROFIBRIL INTERFACER"/>
    <property type="match status" value="1"/>
</dbReference>
<dbReference type="InterPro" id="IPR011489">
    <property type="entry name" value="EMI_domain"/>
</dbReference>
<dbReference type="PANTHER" id="PTHR15427:SF6">
    <property type="entry name" value="MULTIMERIN-2"/>
    <property type="match status" value="1"/>
</dbReference>
<evidence type="ECO:0000256" key="8">
    <source>
        <dbReference type="SAM" id="SignalP"/>
    </source>
</evidence>
<dbReference type="Pfam" id="PF00386">
    <property type="entry name" value="C1q"/>
    <property type="match status" value="1"/>
</dbReference>
<feature type="domain" description="C1q" evidence="9">
    <location>
        <begin position="838"/>
        <end position="970"/>
    </location>
</feature>
<feature type="coiled-coil region" evidence="6">
    <location>
        <begin position="801"/>
        <end position="828"/>
    </location>
</feature>
<sequence>MLTTLLLLCGAVGLLKSDPHSRHPGYHPQRPGPEVPQMPAPPPLSSPAEEFWRRESLQGETEADLEESYPASRESRNENWCSSVQYRHATYIAVCRTEKYIIRSQQPCPNGTPDCQKIMYRTALKPVYKIKEKVVSFLDWKCCPGYVGKDCERYDPAQFPVGTSQPEHWEEEFSNRNSGDVVEAHQSHEAVLEDVQNDIHQTANSLGILQKVLHHNSTDRNRGTDQRQSELQQMLFLHINSFLKEHFNPVWASFNKSLQDLSVAVQNLSQSVEANRKSIERFQESSVPRKDFQELGTKFESKVQANVLRADQMKREMDHHNYLQQAMIHYNLTMIKADTDLKLKRHHKLQQSFLFTLNNSLADMRQEQNKLRGELEILNRNVAMFPRQSGNENGVFADIDIQSFNQTLEKHARELKTLYEESEKDYEELTDSITRLKDSSKRDVEDFRVRLIEGSLMIDEYREDVEKRIFALNNSLTDIQENYWSLQKSMKTCCCEDQPSSTHMEDLNNTTQLHGEHLKHLEARLKDLAAAFPLIHQSLDFQQEQSWKLQDGLSLLKNHSEVSSEEIDMLKKADEKMRDHVTYLNSSFNSLLVDALRHEKALELLLGEEILEHLYEEEVILPTDQLPVMNIKLISDHLKKQNMALEYFKKRIDFLEADHENNPHDHKSLKEPGTEKQTDLNPQHGRVEYMEPNHEAFMEDALDNPAYHDITSLKREIGHLTKEMKKFESQWDYIHSCCNQTKTNLGDLLGVSVKEVKEDLVSAKKTFEEHLAIFHKLFGNSKELAASNISLDVAKLQLLMSKKTRKQLKEKEQQNMRKEKEVHGHREATLNGRIKINAETLDTDTAVAFYVQYAEDKEEPSVFNRTYINYGGGYSHEHGYFKASHNGVYMVVVGVEFPPGPALGQLVFSNGHRMTLVNNKKRKSSGGYTTVFALVELEKEDLMWFELVQEAVVRQNTIGLSMAGFLLLKT</sequence>
<feature type="signal peptide" evidence="8">
    <location>
        <begin position="1"/>
        <end position="17"/>
    </location>
</feature>
<dbReference type="SUPFAM" id="SSF49842">
    <property type="entry name" value="TNF-like"/>
    <property type="match status" value="1"/>
</dbReference>
<dbReference type="PROSITE" id="PS51041">
    <property type="entry name" value="EMI"/>
    <property type="match status" value="1"/>
</dbReference>
<name>A0A2D4J7R9_MICLE</name>
<evidence type="ECO:0000259" key="10">
    <source>
        <dbReference type="PROSITE" id="PS51041"/>
    </source>
</evidence>
<dbReference type="GO" id="GO:0090051">
    <property type="term" value="P:negative regulation of cell migration involved in sprouting angiogenesis"/>
    <property type="evidence" value="ECO:0007669"/>
    <property type="project" value="TreeGrafter"/>
</dbReference>
<feature type="chain" id="PRO_5013837586" description="EMI domain-containing protein" evidence="8">
    <location>
        <begin position="18"/>
        <end position="970"/>
    </location>
</feature>
<feature type="compositionally biased region" description="Pro residues" evidence="7">
    <location>
        <begin position="30"/>
        <end position="45"/>
    </location>
</feature>
<protein>
    <recommendedName>
        <fullName evidence="12">EMI domain-containing protein</fullName>
    </recommendedName>
</protein>
<dbReference type="GO" id="GO:0005576">
    <property type="term" value="C:extracellular region"/>
    <property type="evidence" value="ECO:0007669"/>
    <property type="project" value="UniProtKB-SubCell"/>
</dbReference>
<dbReference type="Pfam" id="PF07546">
    <property type="entry name" value="EMI"/>
    <property type="match status" value="1"/>
</dbReference>
<dbReference type="EMBL" id="IACK01156848">
    <property type="protein sequence ID" value="LAA92444.1"/>
    <property type="molecule type" value="Transcribed_RNA"/>
</dbReference>
<keyword evidence="3 8" id="KW-0732">Signal</keyword>
<evidence type="ECO:0000256" key="3">
    <source>
        <dbReference type="ARBA" id="ARBA00022729"/>
    </source>
</evidence>
<dbReference type="Gene3D" id="2.60.120.40">
    <property type="match status" value="1"/>
</dbReference>
<dbReference type="PROSITE" id="PS50871">
    <property type="entry name" value="C1Q"/>
    <property type="match status" value="1"/>
</dbReference>
<feature type="compositionally biased region" description="Basic and acidic residues" evidence="7">
    <location>
        <begin position="659"/>
        <end position="678"/>
    </location>
</feature>
<reference evidence="11" key="1">
    <citation type="submission" date="2017-07" db="EMBL/GenBank/DDBJ databases">
        <authorList>
            <person name="Mikheyev A."/>
            <person name="Grau M."/>
        </authorList>
    </citation>
    <scope>NUCLEOTIDE SEQUENCE</scope>
    <source>
        <tissue evidence="11">Venom_gland</tissue>
    </source>
</reference>
<evidence type="ECO:0000256" key="1">
    <source>
        <dbReference type="ARBA" id="ARBA00004613"/>
    </source>
</evidence>
<evidence type="ECO:0000256" key="6">
    <source>
        <dbReference type="SAM" id="Coils"/>
    </source>
</evidence>
<comment type="subcellular location">
    <subcellularLocation>
        <location evidence="1">Secreted</location>
    </subcellularLocation>
</comment>
<accession>A0A2D4J7R9</accession>
<evidence type="ECO:0000259" key="9">
    <source>
        <dbReference type="PROSITE" id="PS50871"/>
    </source>
</evidence>
<keyword evidence="4 6" id="KW-0175">Coiled coil</keyword>
<evidence type="ECO:0000256" key="5">
    <source>
        <dbReference type="ARBA" id="ARBA00023157"/>
    </source>
</evidence>
<organism evidence="11">
    <name type="scientific">Micrurus lemniscatus lemniscatus</name>
    <dbReference type="NCBI Taxonomy" id="129467"/>
    <lineage>
        <taxon>Eukaryota</taxon>
        <taxon>Metazoa</taxon>
        <taxon>Chordata</taxon>
        <taxon>Craniata</taxon>
        <taxon>Vertebrata</taxon>
        <taxon>Euteleostomi</taxon>
        <taxon>Lepidosauria</taxon>
        <taxon>Squamata</taxon>
        <taxon>Bifurcata</taxon>
        <taxon>Unidentata</taxon>
        <taxon>Episquamata</taxon>
        <taxon>Toxicofera</taxon>
        <taxon>Serpentes</taxon>
        <taxon>Colubroidea</taxon>
        <taxon>Elapidae</taxon>
        <taxon>Elapinae</taxon>
        <taxon>Micrurus</taxon>
    </lineage>
</organism>
<reference evidence="11" key="2">
    <citation type="submission" date="2017-11" db="EMBL/GenBank/DDBJ databases">
        <title>Coralsnake Venomics: Analyses of Venom Gland Transcriptomes and Proteomes of Six Brazilian Taxa.</title>
        <authorList>
            <person name="Aird S.D."/>
            <person name="Jorge da Silva N."/>
            <person name="Qiu L."/>
            <person name="Villar-Briones A."/>
            <person name="Aparecida-Saddi V."/>
            <person name="Campos-Telles M.P."/>
            <person name="Grau M."/>
            <person name="Mikheyev A.S."/>
        </authorList>
    </citation>
    <scope>NUCLEOTIDE SEQUENCE</scope>
    <source>
        <tissue evidence="11">Venom_gland</tissue>
    </source>
</reference>
<dbReference type="InterPro" id="IPR001073">
    <property type="entry name" value="C1q_dom"/>
</dbReference>
<proteinExistence type="predicted"/>